<protein>
    <recommendedName>
        <fullName evidence="3">Transposase</fullName>
    </recommendedName>
</protein>
<dbReference type="AlphaFoldDB" id="A0A6J5FBP0"/>
<keyword evidence="2" id="KW-1185">Reference proteome</keyword>
<dbReference type="EMBL" id="CADIKH010000150">
    <property type="protein sequence ID" value="CAB3774676.1"/>
    <property type="molecule type" value="Genomic_DNA"/>
</dbReference>
<gene>
    <name evidence="1" type="ORF">LMG29542_08054</name>
</gene>
<proteinExistence type="predicted"/>
<reference evidence="1 2" key="1">
    <citation type="submission" date="2020-04" db="EMBL/GenBank/DDBJ databases">
        <authorList>
            <person name="De Canck E."/>
        </authorList>
    </citation>
    <scope>NUCLEOTIDE SEQUENCE [LARGE SCALE GENOMIC DNA]</scope>
    <source>
        <strain evidence="1 2">LMG 29542</strain>
    </source>
</reference>
<accession>A0A6J5FBP0</accession>
<dbReference type="Proteomes" id="UP000494363">
    <property type="component" value="Unassembled WGS sequence"/>
</dbReference>
<dbReference type="PANTHER" id="PTHR33055">
    <property type="entry name" value="TRANSPOSASE FOR INSERTION SEQUENCE ELEMENT IS1111A"/>
    <property type="match status" value="1"/>
</dbReference>
<evidence type="ECO:0000313" key="2">
    <source>
        <dbReference type="Proteomes" id="UP000494363"/>
    </source>
</evidence>
<name>A0A6J5FBP0_9BURK</name>
<dbReference type="PANTHER" id="PTHR33055:SF3">
    <property type="entry name" value="PUTATIVE TRANSPOSASE FOR IS117-RELATED"/>
    <property type="match status" value="1"/>
</dbReference>
<evidence type="ECO:0008006" key="3">
    <source>
        <dbReference type="Google" id="ProtNLM"/>
    </source>
</evidence>
<sequence>MYFVFATLEPCVIGMEACGSSHYWGRELTKPGHTVRLIAPQSVRPYISSNKTDAADAEAICEAI</sequence>
<dbReference type="InterPro" id="IPR047650">
    <property type="entry name" value="Transpos_IS110"/>
</dbReference>
<organism evidence="1 2">
    <name type="scientific">Paraburkholderia humisilvae</name>
    <dbReference type="NCBI Taxonomy" id="627669"/>
    <lineage>
        <taxon>Bacteria</taxon>
        <taxon>Pseudomonadati</taxon>
        <taxon>Pseudomonadota</taxon>
        <taxon>Betaproteobacteria</taxon>
        <taxon>Burkholderiales</taxon>
        <taxon>Burkholderiaceae</taxon>
        <taxon>Paraburkholderia</taxon>
    </lineage>
</organism>
<evidence type="ECO:0000313" key="1">
    <source>
        <dbReference type="EMBL" id="CAB3774676.1"/>
    </source>
</evidence>